<dbReference type="SUPFAM" id="SSF48726">
    <property type="entry name" value="Immunoglobulin"/>
    <property type="match status" value="1"/>
</dbReference>
<gene>
    <name evidence="4" type="primary">US6</name>
</gene>
<sequence length="401" mass="45847">MAWKMVCVYLIMSVAVASLSISYVNSSPVTKNGHAEVIAANNYKTTAYVVPPTFPQPSYNFTPVWFNNYRLPSPFDRNGAVKTKVFRVGLKESCGPVVLHSDVDTDQMIKTVMLNKNTEYNAQVAWYKIEDGCAYPLYFQEYVKCPVADEFGKCQIKTVPRWNFYLTDFAYVAKDELSMVLLAPNKKWSGQYTRVVIVGTQKVFTDFMVNLGEEVCWFSRHHGLTSYQCFSDPEFATTDISATGLITYFHRYAHELMVEYWYNIHGGKIPKAPFEDYEYINDDEEETNNTHHVSEGHDSIPEITDDDSSINNPNGHIPANWPKIPTVPPMDITKPPENEGTKFDVSTIIGFVILVLCFLLIISWIIYKTYFRKRKSTAVKSITKPFSDNRVGYQPLKNSYT</sequence>
<dbReference type="InterPro" id="IPR036179">
    <property type="entry name" value="Ig-like_dom_sf"/>
</dbReference>
<keyword evidence="4" id="KW-0946">Virion</keyword>
<keyword evidence="2" id="KW-0472">Membrane</keyword>
<dbReference type="Proteomes" id="UP000280017">
    <property type="component" value="Segment"/>
</dbReference>
<evidence type="ECO:0000256" key="1">
    <source>
        <dbReference type="SAM" id="MobiDB-lite"/>
    </source>
</evidence>
<dbReference type="EMBL" id="LT608136">
    <property type="protein sequence ID" value="SCL76988.1"/>
    <property type="molecule type" value="Genomic_DNA"/>
</dbReference>
<dbReference type="Pfam" id="PF01537">
    <property type="entry name" value="Herpes_glycop_D"/>
    <property type="match status" value="1"/>
</dbReference>
<feature type="region of interest" description="Disordered" evidence="1">
    <location>
        <begin position="288"/>
        <end position="320"/>
    </location>
</feature>
<feature type="compositionally biased region" description="Basic and acidic residues" evidence="1">
    <location>
        <begin position="288"/>
        <end position="300"/>
    </location>
</feature>
<reference evidence="4" key="1">
    <citation type="submission" date="2016-08" db="EMBL/GenBank/DDBJ databases">
        <authorList>
            <person name="Seilhamer J.J."/>
        </authorList>
    </citation>
    <scope>NUCLEOTIDE SEQUENCE</scope>
    <source>
        <strain evidence="4">Lib01003</strain>
    </source>
</reference>
<keyword evidence="4" id="KW-0261">Viral envelope protein</keyword>
<name>A0A1R3TCL1_9ALPH</name>
<keyword evidence="2" id="KW-1133">Transmembrane helix</keyword>
<feature type="transmembrane region" description="Helical" evidence="2">
    <location>
        <begin position="348"/>
        <end position="367"/>
    </location>
</feature>
<accession>A0A1R3TCL1</accession>
<feature type="domain" description="Herpesvirus glycoprotein D/GG/GX" evidence="3">
    <location>
        <begin position="90"/>
        <end position="209"/>
    </location>
</feature>
<organism evidence="4">
    <name type="scientific">Spheniscid alphaherpesvirus 1</name>
    <dbReference type="NCBI Taxonomy" id="2560777"/>
    <lineage>
        <taxon>Viruses</taxon>
        <taxon>Duplodnaviria</taxon>
        <taxon>Heunggongvirae</taxon>
        <taxon>Peploviricota</taxon>
        <taxon>Herviviricetes</taxon>
        <taxon>Herpesvirales</taxon>
        <taxon>Orthoherpesviridae</taxon>
        <taxon>Alphaherpesvirinae</taxon>
        <taxon>Mardivirus</taxon>
        <taxon>Mardivirus spheniscidalpha1</taxon>
    </lineage>
</organism>
<dbReference type="GO" id="GO:0016020">
    <property type="term" value="C:membrane"/>
    <property type="evidence" value="ECO:0007669"/>
    <property type="project" value="InterPro"/>
</dbReference>
<evidence type="ECO:0000256" key="2">
    <source>
        <dbReference type="SAM" id="Phobius"/>
    </source>
</evidence>
<evidence type="ECO:0000259" key="3">
    <source>
        <dbReference type="Pfam" id="PF01537"/>
    </source>
</evidence>
<evidence type="ECO:0000313" key="4">
    <source>
        <dbReference type="EMBL" id="SCL76988.1"/>
    </source>
</evidence>
<dbReference type="GO" id="GO:0019031">
    <property type="term" value="C:viral envelope"/>
    <property type="evidence" value="ECO:0007669"/>
    <property type="project" value="UniProtKB-KW"/>
</dbReference>
<protein>
    <submittedName>
        <fullName evidence="4">Envelope glycoprotein D</fullName>
    </submittedName>
</protein>
<proteinExistence type="predicted"/>
<dbReference type="InterPro" id="IPR002896">
    <property type="entry name" value="Herpes_glycop_dom"/>
</dbReference>
<dbReference type="Gene3D" id="2.70.230.10">
    <property type="match status" value="1"/>
</dbReference>
<keyword evidence="2" id="KW-0812">Transmembrane</keyword>